<dbReference type="PANTHER" id="PTHR11958">
    <property type="entry name" value="SODIUM/DICARBOXYLATE SYMPORTER-RELATED"/>
    <property type="match status" value="1"/>
</dbReference>
<gene>
    <name evidence="7" type="ORF">DILT_LOCUS8585</name>
</gene>
<evidence type="ECO:0000256" key="5">
    <source>
        <dbReference type="ARBA" id="ARBA00023136"/>
    </source>
</evidence>
<name>A0A3P7L883_DIBLA</name>
<dbReference type="GO" id="GO:0015175">
    <property type="term" value="F:neutral L-amino acid transmembrane transporter activity"/>
    <property type="evidence" value="ECO:0007669"/>
    <property type="project" value="TreeGrafter"/>
</dbReference>
<evidence type="ECO:0000313" key="8">
    <source>
        <dbReference type="Proteomes" id="UP000281553"/>
    </source>
</evidence>
<evidence type="ECO:0000256" key="6">
    <source>
        <dbReference type="RuleBase" id="RU361216"/>
    </source>
</evidence>
<feature type="transmembrane region" description="Helical" evidence="6">
    <location>
        <begin position="35"/>
        <end position="58"/>
    </location>
</feature>
<keyword evidence="2 6" id="KW-0813">Transport</keyword>
<keyword evidence="3 6" id="KW-0812">Transmembrane</keyword>
<evidence type="ECO:0000313" key="7">
    <source>
        <dbReference type="EMBL" id="VDN12754.1"/>
    </source>
</evidence>
<keyword evidence="8" id="KW-1185">Reference proteome</keyword>
<evidence type="ECO:0000256" key="4">
    <source>
        <dbReference type="ARBA" id="ARBA00022989"/>
    </source>
</evidence>
<evidence type="ECO:0000256" key="1">
    <source>
        <dbReference type="ARBA" id="ARBA00004141"/>
    </source>
</evidence>
<sequence>MFLPTRLTPVGVCFMIAGAIMPVDDIPGTFASLGFFILSVVVGSVINTIVTLLLFLVCTRHSPFKFFRHCLKAWFVAFATTSPIVAIPEMYQGCDDYGVDKDISRFTCPLVTTLKADGPAIFISSAAMFVTQFTLGSISAGTAVVIWLLTSASVFAIPHIPSASIVITITILTSLGVPAEAASLLYAIDWFL</sequence>
<protein>
    <recommendedName>
        <fullName evidence="6">Amino acid transporter</fullName>
    </recommendedName>
</protein>
<comment type="caution">
    <text evidence="6">Lacks conserved residue(s) required for the propagation of feature annotation.</text>
</comment>
<evidence type="ECO:0000256" key="2">
    <source>
        <dbReference type="ARBA" id="ARBA00022448"/>
    </source>
</evidence>
<dbReference type="EMBL" id="UYRU01054653">
    <property type="protein sequence ID" value="VDN12754.1"/>
    <property type="molecule type" value="Genomic_DNA"/>
</dbReference>
<evidence type="ECO:0000256" key="3">
    <source>
        <dbReference type="ARBA" id="ARBA00022692"/>
    </source>
</evidence>
<proteinExistence type="inferred from homology"/>
<keyword evidence="5 6" id="KW-0472">Membrane</keyword>
<accession>A0A3P7L883</accession>
<feature type="transmembrane region" description="Helical" evidence="6">
    <location>
        <begin position="163"/>
        <end position="188"/>
    </location>
</feature>
<dbReference type="Proteomes" id="UP000281553">
    <property type="component" value="Unassembled WGS sequence"/>
</dbReference>
<dbReference type="AlphaFoldDB" id="A0A3P7L883"/>
<feature type="transmembrane region" description="Helical" evidence="6">
    <location>
        <begin position="7"/>
        <end position="23"/>
    </location>
</feature>
<dbReference type="PANTHER" id="PTHR11958:SF63">
    <property type="entry name" value="AMINO ACID TRANSPORTER"/>
    <property type="match status" value="1"/>
</dbReference>
<dbReference type="InterPro" id="IPR050746">
    <property type="entry name" value="DAACS"/>
</dbReference>
<dbReference type="SUPFAM" id="SSF118215">
    <property type="entry name" value="Proton glutamate symport protein"/>
    <property type="match status" value="1"/>
</dbReference>
<feature type="transmembrane region" description="Helical" evidence="6">
    <location>
        <begin position="133"/>
        <end position="157"/>
    </location>
</feature>
<dbReference type="InterPro" id="IPR001991">
    <property type="entry name" value="Na-dicarboxylate_symporter"/>
</dbReference>
<dbReference type="GO" id="GO:0005886">
    <property type="term" value="C:plasma membrane"/>
    <property type="evidence" value="ECO:0007669"/>
    <property type="project" value="TreeGrafter"/>
</dbReference>
<comment type="similarity">
    <text evidence="6">Belongs to the dicarboxylate/amino acid:cation symporter (DAACS) (TC 2.A.23) family.</text>
</comment>
<reference evidence="7 8" key="1">
    <citation type="submission" date="2018-11" db="EMBL/GenBank/DDBJ databases">
        <authorList>
            <consortium name="Pathogen Informatics"/>
        </authorList>
    </citation>
    <scope>NUCLEOTIDE SEQUENCE [LARGE SCALE GENOMIC DNA]</scope>
</reference>
<dbReference type="GO" id="GO:0015501">
    <property type="term" value="F:glutamate:sodium symporter activity"/>
    <property type="evidence" value="ECO:0007669"/>
    <property type="project" value="TreeGrafter"/>
</dbReference>
<dbReference type="OrthoDB" id="5877963at2759"/>
<comment type="subcellular location">
    <subcellularLocation>
        <location evidence="1 6">Membrane</location>
        <topology evidence="1 6">Multi-pass membrane protein</topology>
    </subcellularLocation>
</comment>
<dbReference type="Gene3D" id="1.10.3860.10">
    <property type="entry name" value="Sodium:dicarboxylate symporter"/>
    <property type="match status" value="1"/>
</dbReference>
<keyword evidence="4 6" id="KW-1133">Transmembrane helix</keyword>
<dbReference type="InterPro" id="IPR036458">
    <property type="entry name" value="Na:dicarbo_symporter_sf"/>
</dbReference>
<dbReference type="Pfam" id="PF00375">
    <property type="entry name" value="SDF"/>
    <property type="match status" value="1"/>
</dbReference>
<dbReference type="PRINTS" id="PR00173">
    <property type="entry name" value="EDTRNSPORT"/>
</dbReference>
<dbReference type="GO" id="GO:0005313">
    <property type="term" value="F:L-glutamate transmembrane transporter activity"/>
    <property type="evidence" value="ECO:0007669"/>
    <property type="project" value="TreeGrafter"/>
</dbReference>
<keyword evidence="6" id="KW-0769">Symport</keyword>
<organism evidence="7 8">
    <name type="scientific">Dibothriocephalus latus</name>
    <name type="common">Fish tapeworm</name>
    <name type="synonym">Diphyllobothrium latum</name>
    <dbReference type="NCBI Taxonomy" id="60516"/>
    <lineage>
        <taxon>Eukaryota</taxon>
        <taxon>Metazoa</taxon>
        <taxon>Spiralia</taxon>
        <taxon>Lophotrochozoa</taxon>
        <taxon>Platyhelminthes</taxon>
        <taxon>Cestoda</taxon>
        <taxon>Eucestoda</taxon>
        <taxon>Diphyllobothriidea</taxon>
        <taxon>Diphyllobothriidae</taxon>
        <taxon>Dibothriocephalus</taxon>
    </lineage>
</organism>